<keyword evidence="4" id="KW-0547">Nucleotide-binding</keyword>
<dbReference type="SUPFAM" id="SSF90123">
    <property type="entry name" value="ABC transporter transmembrane region"/>
    <property type="match status" value="1"/>
</dbReference>
<gene>
    <name evidence="13" type="ORF">E0L32_007069</name>
</gene>
<dbReference type="Proteomes" id="UP000319257">
    <property type="component" value="Unassembled WGS sequence"/>
</dbReference>
<evidence type="ECO:0000256" key="2">
    <source>
        <dbReference type="ARBA" id="ARBA00022448"/>
    </source>
</evidence>
<dbReference type="Pfam" id="PF00664">
    <property type="entry name" value="ABC_membrane"/>
    <property type="match status" value="1"/>
</dbReference>
<dbReference type="InterPro" id="IPR036640">
    <property type="entry name" value="ABC1_TM_sf"/>
</dbReference>
<dbReference type="PROSITE" id="PS50929">
    <property type="entry name" value="ABC_TM1F"/>
    <property type="match status" value="1"/>
</dbReference>
<evidence type="ECO:0000313" key="13">
    <source>
        <dbReference type="EMBL" id="TPX12183.1"/>
    </source>
</evidence>
<evidence type="ECO:0000256" key="8">
    <source>
        <dbReference type="ARBA" id="ARBA00024363"/>
    </source>
</evidence>
<feature type="transmembrane region" description="Helical" evidence="10">
    <location>
        <begin position="457"/>
        <end position="480"/>
    </location>
</feature>
<dbReference type="GO" id="GO:0005524">
    <property type="term" value="F:ATP binding"/>
    <property type="evidence" value="ECO:0007669"/>
    <property type="project" value="UniProtKB-KW"/>
</dbReference>
<feature type="transmembrane region" description="Helical" evidence="10">
    <location>
        <begin position="47"/>
        <end position="66"/>
    </location>
</feature>
<dbReference type="GO" id="GO:0016887">
    <property type="term" value="F:ATP hydrolysis activity"/>
    <property type="evidence" value="ECO:0007669"/>
    <property type="project" value="InterPro"/>
</dbReference>
<keyword evidence="14" id="KW-1185">Reference proteome</keyword>
<evidence type="ECO:0000256" key="5">
    <source>
        <dbReference type="ARBA" id="ARBA00022840"/>
    </source>
</evidence>
<evidence type="ECO:0000256" key="10">
    <source>
        <dbReference type="SAM" id="Phobius"/>
    </source>
</evidence>
<dbReference type="InterPro" id="IPR039421">
    <property type="entry name" value="Type_1_exporter"/>
</dbReference>
<feature type="region of interest" description="Disordered" evidence="9">
    <location>
        <begin position="789"/>
        <end position="812"/>
    </location>
</feature>
<dbReference type="InParanoid" id="A0A507AWT5"/>
<dbReference type="InterPro" id="IPR027417">
    <property type="entry name" value="P-loop_NTPase"/>
</dbReference>
<evidence type="ECO:0000256" key="9">
    <source>
        <dbReference type="SAM" id="MobiDB-lite"/>
    </source>
</evidence>
<dbReference type="PANTHER" id="PTHR24221">
    <property type="entry name" value="ATP-BINDING CASSETTE SUB-FAMILY B"/>
    <property type="match status" value="1"/>
</dbReference>
<dbReference type="GeneID" id="41974516"/>
<protein>
    <recommendedName>
        <fullName evidence="15">ABC transporter</fullName>
    </recommendedName>
</protein>
<evidence type="ECO:0000256" key="1">
    <source>
        <dbReference type="ARBA" id="ARBA00004141"/>
    </source>
</evidence>
<dbReference type="SUPFAM" id="SSF52540">
    <property type="entry name" value="P-loop containing nucleoside triphosphate hydrolases"/>
    <property type="match status" value="1"/>
</dbReference>
<dbReference type="GO" id="GO:0016020">
    <property type="term" value="C:membrane"/>
    <property type="evidence" value="ECO:0007669"/>
    <property type="project" value="UniProtKB-SubCell"/>
</dbReference>
<keyword evidence="5" id="KW-0067">ATP-binding</keyword>
<keyword evidence="2" id="KW-0813">Transport</keyword>
<sequence length="812" mass="89615">MIHNILSDSTLNYTTSIASILSISYDIVRELERSGKPEERRQSHRRAWIAFPLLICSCLAEALLIVALDGNPIARQSWIFHLVLSAFAWGVVWSWQQSHQLASRAIFAACLTEVPLFALAQAKSRRLTPTLQLACQGTRVLLIAVLLADELLGLSSGQEDQAGSDKIAEAADEKMEAEDTDSSSGDEDEEEDAEMERQRAEQLAEAGGWCAYLKRFSIFLPLILPKHDRKVQLCLVMAFASLVASRAIIVLIPTQLGSITDQLLAGQLPYRSLGIWLTLNLLSDEQGLLCIVKELVKIPIKQFSYRQVTNKAFNHVMSLSMDFHAERDSAETMKAIEQGEPITALLESLVYTIIPAVLDVTIGLGVLASRFNPLIGLAMGIAAAGFVAIEAVSSSWNIDPRRHSNKAKRHETRAMHQAIQGWQTVTYFNMFHFESNRFKQAVEEQLRASRDWQWRDAVIKTSLVALVPFTFSIIASLIIYEISQGRASPGDFIFFVDYWQFIIWPIKFIAEDYGEMKSKLVDAERLLSLLTTKSSITEKEGAKDLGSVKGHISFEKVGFHYDDRKQTLRDISFSVKPGQTVALVGETGAGKSTISKLLLRFHDVTEGRITVDGEDIRDVTLDSLRDALGVVPQDPLLFNTTVMDNVRYARPSASDDEVHAACRAAAIHDRITTFPDGYLTKVGEQGVKLSGGEVQRLAIARAFLKDPTILVLDEATSAVDTNTEAVIQRSVGRLRKGRSSIVIAHRLSTTASADLVLVIHDGRIAERGTHDELLAQGGRYAALWQKQVQRGGGGEDKVAAGGEDADSEAEES</sequence>
<feature type="transmembrane region" description="Helical" evidence="10">
    <location>
        <begin position="78"/>
        <end position="95"/>
    </location>
</feature>
<evidence type="ECO:0000313" key="14">
    <source>
        <dbReference type="Proteomes" id="UP000319257"/>
    </source>
</evidence>
<dbReference type="EMBL" id="SKBQ01000042">
    <property type="protein sequence ID" value="TPX12183.1"/>
    <property type="molecule type" value="Genomic_DNA"/>
</dbReference>
<evidence type="ECO:0000259" key="12">
    <source>
        <dbReference type="PROSITE" id="PS50929"/>
    </source>
</evidence>
<evidence type="ECO:0000256" key="3">
    <source>
        <dbReference type="ARBA" id="ARBA00022692"/>
    </source>
</evidence>
<accession>A0A507AWT5</accession>
<evidence type="ECO:0008006" key="15">
    <source>
        <dbReference type="Google" id="ProtNLM"/>
    </source>
</evidence>
<dbReference type="PANTHER" id="PTHR24221:SF503">
    <property type="entry name" value="MITOCHONDRIAL POTASSIUM CHANNEL ATP-BINDING SUBUNIT"/>
    <property type="match status" value="1"/>
</dbReference>
<dbReference type="InterPro" id="IPR011527">
    <property type="entry name" value="ABC1_TM_dom"/>
</dbReference>
<dbReference type="FunFam" id="3.40.50.300:FF:000287">
    <property type="entry name" value="Multidrug ABC transporter ATP-binding protein"/>
    <property type="match status" value="1"/>
</dbReference>
<dbReference type="Gene3D" id="3.40.50.300">
    <property type="entry name" value="P-loop containing nucleotide triphosphate hydrolases"/>
    <property type="match status" value="1"/>
</dbReference>
<dbReference type="RefSeq" id="XP_030993894.1">
    <property type="nucleotide sequence ID" value="XM_031141772.1"/>
</dbReference>
<dbReference type="Pfam" id="PF00005">
    <property type="entry name" value="ABC_tran"/>
    <property type="match status" value="1"/>
</dbReference>
<evidence type="ECO:0000256" key="4">
    <source>
        <dbReference type="ARBA" id="ARBA00022741"/>
    </source>
</evidence>
<organism evidence="13 14">
    <name type="scientific">Thyridium curvatum</name>
    <dbReference type="NCBI Taxonomy" id="1093900"/>
    <lineage>
        <taxon>Eukaryota</taxon>
        <taxon>Fungi</taxon>
        <taxon>Dikarya</taxon>
        <taxon>Ascomycota</taxon>
        <taxon>Pezizomycotina</taxon>
        <taxon>Sordariomycetes</taxon>
        <taxon>Sordariomycetidae</taxon>
        <taxon>Thyridiales</taxon>
        <taxon>Thyridiaceae</taxon>
        <taxon>Thyridium</taxon>
    </lineage>
</organism>
<comment type="caution">
    <text evidence="13">The sequence shown here is derived from an EMBL/GenBank/DDBJ whole genome shotgun (WGS) entry which is preliminary data.</text>
</comment>
<dbReference type="InterPro" id="IPR003439">
    <property type="entry name" value="ABC_transporter-like_ATP-bd"/>
</dbReference>
<name>A0A507AWT5_9PEZI</name>
<keyword evidence="7 10" id="KW-0472">Membrane</keyword>
<proteinExistence type="inferred from homology"/>
<evidence type="ECO:0000256" key="7">
    <source>
        <dbReference type="ARBA" id="ARBA00023136"/>
    </source>
</evidence>
<dbReference type="GO" id="GO:0140359">
    <property type="term" value="F:ABC-type transporter activity"/>
    <property type="evidence" value="ECO:0007669"/>
    <property type="project" value="InterPro"/>
</dbReference>
<evidence type="ECO:0000256" key="6">
    <source>
        <dbReference type="ARBA" id="ARBA00022989"/>
    </source>
</evidence>
<dbReference type="InterPro" id="IPR003593">
    <property type="entry name" value="AAA+_ATPase"/>
</dbReference>
<feature type="transmembrane region" description="Helical" evidence="10">
    <location>
        <begin position="374"/>
        <end position="398"/>
    </location>
</feature>
<dbReference type="CDD" id="cd18583">
    <property type="entry name" value="ABC_6TM_HMT1"/>
    <property type="match status" value="1"/>
</dbReference>
<keyword evidence="6 10" id="KW-1133">Transmembrane helix</keyword>
<dbReference type="OrthoDB" id="6500128at2759"/>
<dbReference type="Gene3D" id="1.20.1560.10">
    <property type="entry name" value="ABC transporter type 1, transmembrane domain"/>
    <property type="match status" value="1"/>
</dbReference>
<reference evidence="13 14" key="1">
    <citation type="submission" date="2019-06" db="EMBL/GenBank/DDBJ databases">
        <title>Draft genome sequence of the filamentous fungus Phialemoniopsis curvata isolated from diesel fuel.</title>
        <authorList>
            <person name="Varaljay V.A."/>
            <person name="Lyon W.J."/>
            <person name="Crouch A.L."/>
            <person name="Drake C.E."/>
            <person name="Hollomon J.M."/>
            <person name="Nadeau L.J."/>
            <person name="Nunn H.S."/>
            <person name="Stevenson B.S."/>
            <person name="Bojanowski C.L."/>
            <person name="Crookes-Goodson W.J."/>
        </authorList>
    </citation>
    <scope>NUCLEOTIDE SEQUENCE [LARGE SCALE GENOMIC DNA]</scope>
    <source>
        <strain evidence="13 14">D216</strain>
    </source>
</reference>
<dbReference type="PROSITE" id="PS50893">
    <property type="entry name" value="ABC_TRANSPORTER_2"/>
    <property type="match status" value="1"/>
</dbReference>
<feature type="region of interest" description="Disordered" evidence="9">
    <location>
        <begin position="157"/>
        <end position="198"/>
    </location>
</feature>
<dbReference type="SMART" id="SM00382">
    <property type="entry name" value="AAA"/>
    <property type="match status" value="1"/>
</dbReference>
<evidence type="ECO:0000259" key="11">
    <source>
        <dbReference type="PROSITE" id="PS50893"/>
    </source>
</evidence>
<dbReference type="STRING" id="1093900.A0A507AWT5"/>
<comment type="subcellular location">
    <subcellularLocation>
        <location evidence="1">Membrane</location>
        <topology evidence="1">Multi-pass membrane protein</topology>
    </subcellularLocation>
</comment>
<keyword evidence="3 10" id="KW-0812">Transmembrane</keyword>
<feature type="compositionally biased region" description="Acidic residues" evidence="9">
    <location>
        <begin position="803"/>
        <end position="812"/>
    </location>
</feature>
<dbReference type="AlphaFoldDB" id="A0A507AWT5"/>
<feature type="transmembrane region" description="Helical" evidence="10">
    <location>
        <begin position="349"/>
        <end position="368"/>
    </location>
</feature>
<feature type="domain" description="ABC transmembrane type-1" evidence="12">
    <location>
        <begin position="306"/>
        <end position="518"/>
    </location>
</feature>
<feature type="compositionally biased region" description="Acidic residues" evidence="9">
    <location>
        <begin position="175"/>
        <end position="194"/>
    </location>
</feature>
<comment type="similarity">
    <text evidence="8">Belongs to the ABC transporter superfamily. ABCB family. Heavy Metal importer (TC 3.A.1.210) subfamily.</text>
</comment>
<feature type="domain" description="ABC transporter" evidence="11">
    <location>
        <begin position="552"/>
        <end position="786"/>
    </location>
</feature>